<sequence length="115" mass="12128">MNTQNGTSSTWAVSNSTNATVINDGWVRGKSALPKRGRRGANLDENGAPCFSCFFVDGCRGGMLLGNCQTVEMGYSGCCYILTFFAALALFPAVFLAGVAGMLGYKAGHDQASKR</sequence>
<proteinExistence type="predicted"/>
<feature type="transmembrane region" description="Helical" evidence="1">
    <location>
        <begin position="80"/>
        <end position="105"/>
    </location>
</feature>
<keyword evidence="1" id="KW-1133">Transmembrane helix</keyword>
<evidence type="ECO:0000256" key="1">
    <source>
        <dbReference type="SAM" id="Phobius"/>
    </source>
</evidence>
<name>A0AA36D632_9BILA</name>
<protein>
    <submittedName>
        <fullName evidence="2">Uncharacterized protein</fullName>
    </submittedName>
</protein>
<gene>
    <name evidence="2" type="ORF">MSPICULIGERA_LOCUS18601</name>
</gene>
<keyword evidence="1" id="KW-0472">Membrane</keyword>
<dbReference type="AlphaFoldDB" id="A0AA36D632"/>
<dbReference type="Proteomes" id="UP001177023">
    <property type="component" value="Unassembled WGS sequence"/>
</dbReference>
<keyword evidence="1" id="KW-0812">Transmembrane</keyword>
<dbReference type="EMBL" id="CATQJA010002659">
    <property type="protein sequence ID" value="CAJ0580403.1"/>
    <property type="molecule type" value="Genomic_DNA"/>
</dbReference>
<evidence type="ECO:0000313" key="2">
    <source>
        <dbReference type="EMBL" id="CAJ0580403.1"/>
    </source>
</evidence>
<comment type="caution">
    <text evidence="2">The sequence shown here is derived from an EMBL/GenBank/DDBJ whole genome shotgun (WGS) entry which is preliminary data.</text>
</comment>
<keyword evidence="3" id="KW-1185">Reference proteome</keyword>
<feature type="non-terminal residue" evidence="2">
    <location>
        <position position="115"/>
    </location>
</feature>
<evidence type="ECO:0000313" key="3">
    <source>
        <dbReference type="Proteomes" id="UP001177023"/>
    </source>
</evidence>
<reference evidence="2" key="1">
    <citation type="submission" date="2023-06" db="EMBL/GenBank/DDBJ databases">
        <authorList>
            <person name="Delattre M."/>
        </authorList>
    </citation>
    <scope>NUCLEOTIDE SEQUENCE</scope>
    <source>
        <strain evidence="2">AF72</strain>
    </source>
</reference>
<organism evidence="2 3">
    <name type="scientific">Mesorhabditis spiculigera</name>
    <dbReference type="NCBI Taxonomy" id="96644"/>
    <lineage>
        <taxon>Eukaryota</taxon>
        <taxon>Metazoa</taxon>
        <taxon>Ecdysozoa</taxon>
        <taxon>Nematoda</taxon>
        <taxon>Chromadorea</taxon>
        <taxon>Rhabditida</taxon>
        <taxon>Rhabditina</taxon>
        <taxon>Rhabditomorpha</taxon>
        <taxon>Rhabditoidea</taxon>
        <taxon>Rhabditidae</taxon>
        <taxon>Mesorhabditinae</taxon>
        <taxon>Mesorhabditis</taxon>
    </lineage>
</organism>
<accession>A0AA36D632</accession>